<organism evidence="1 2">
    <name type="scientific">Glossina palpalis gambiensis</name>
    <dbReference type="NCBI Taxonomy" id="67801"/>
    <lineage>
        <taxon>Eukaryota</taxon>
        <taxon>Metazoa</taxon>
        <taxon>Ecdysozoa</taxon>
        <taxon>Arthropoda</taxon>
        <taxon>Hexapoda</taxon>
        <taxon>Insecta</taxon>
        <taxon>Pterygota</taxon>
        <taxon>Neoptera</taxon>
        <taxon>Endopterygota</taxon>
        <taxon>Diptera</taxon>
        <taxon>Brachycera</taxon>
        <taxon>Muscomorpha</taxon>
        <taxon>Hippoboscoidea</taxon>
        <taxon>Glossinidae</taxon>
        <taxon>Glossina</taxon>
    </lineage>
</organism>
<dbReference type="EMBL" id="JXJN01001096">
    <property type="status" value="NOT_ANNOTATED_CDS"/>
    <property type="molecule type" value="Genomic_DNA"/>
</dbReference>
<dbReference type="EnsemblMetazoa" id="GPPI003421-RA">
    <property type="protein sequence ID" value="GPPI003421-PA"/>
    <property type="gene ID" value="GPPI003421"/>
</dbReference>
<keyword evidence="2" id="KW-1185">Reference proteome</keyword>
<evidence type="ECO:0000313" key="1">
    <source>
        <dbReference type="EnsemblMetazoa" id="GPPI003421-PA"/>
    </source>
</evidence>
<proteinExistence type="predicted"/>
<protein>
    <submittedName>
        <fullName evidence="1">Uncharacterized protein</fullName>
    </submittedName>
</protein>
<accession>A0A1B0AP07</accession>
<name>A0A1B0AP07_9MUSC</name>
<dbReference type="VEuPathDB" id="VectorBase:GPPI003421"/>
<reference evidence="2" key="1">
    <citation type="submission" date="2015-01" db="EMBL/GenBank/DDBJ databases">
        <authorList>
            <person name="Aksoy S."/>
            <person name="Warren W."/>
            <person name="Wilson R.K."/>
        </authorList>
    </citation>
    <scope>NUCLEOTIDE SEQUENCE [LARGE SCALE GENOMIC DNA]</scope>
    <source>
        <strain evidence="2">IAEA</strain>
    </source>
</reference>
<dbReference type="AlphaFoldDB" id="A0A1B0AP07"/>
<dbReference type="Proteomes" id="UP000092460">
    <property type="component" value="Unassembled WGS sequence"/>
</dbReference>
<reference evidence="1" key="2">
    <citation type="submission" date="2020-05" db="UniProtKB">
        <authorList>
            <consortium name="EnsemblMetazoa"/>
        </authorList>
    </citation>
    <scope>IDENTIFICATION</scope>
    <source>
        <strain evidence="1">IAEA</strain>
    </source>
</reference>
<sequence>MHGPMLISRPRGGSAMAIEDFGITGTEGTEAKGHREIHENRSSSNIDSNNIFLILGHSGLASAGELQTFREEKRSTKLTRDLFALVSHVQTSCLKTLLQDFHWRNVNSFEISAF</sequence>
<dbReference type="EMBL" id="JXJN01001095">
    <property type="status" value="NOT_ANNOTATED_CDS"/>
    <property type="molecule type" value="Genomic_DNA"/>
</dbReference>
<evidence type="ECO:0000313" key="2">
    <source>
        <dbReference type="Proteomes" id="UP000092460"/>
    </source>
</evidence>